<organism evidence="1 2">
    <name type="scientific">Reticulomyxa filosa</name>
    <dbReference type="NCBI Taxonomy" id="46433"/>
    <lineage>
        <taxon>Eukaryota</taxon>
        <taxon>Sar</taxon>
        <taxon>Rhizaria</taxon>
        <taxon>Retaria</taxon>
        <taxon>Foraminifera</taxon>
        <taxon>Monothalamids</taxon>
        <taxon>Reticulomyxidae</taxon>
        <taxon>Reticulomyxa</taxon>
    </lineage>
</organism>
<protein>
    <submittedName>
        <fullName evidence="1">Uncharacterized protein</fullName>
    </submittedName>
</protein>
<dbReference type="AlphaFoldDB" id="X6L918"/>
<dbReference type="Proteomes" id="UP000023152">
    <property type="component" value="Unassembled WGS sequence"/>
</dbReference>
<dbReference type="EMBL" id="ASPP01047952">
    <property type="protein sequence ID" value="ETN98003.1"/>
    <property type="molecule type" value="Genomic_DNA"/>
</dbReference>
<proteinExistence type="predicted"/>
<name>X6L918_RETFI</name>
<accession>X6L918</accession>
<evidence type="ECO:0000313" key="2">
    <source>
        <dbReference type="Proteomes" id="UP000023152"/>
    </source>
</evidence>
<gene>
    <name evidence="1" type="ORF">RFI_39519</name>
</gene>
<keyword evidence="2" id="KW-1185">Reference proteome</keyword>
<dbReference type="InterPro" id="IPR016024">
    <property type="entry name" value="ARM-type_fold"/>
</dbReference>
<sequence length="206" mass="24398">MFTQLNEQQKDDLFEFLSNGLNNKSDDILQSYSDTLQKIVLQLTKTQLNKLFDCLRNKLNTMNNDVEIEKPLSQLNILDPDNFFMWSTKNKDYDSYIRVLRRIVLQLDETKLDEFFQFLKERFDHCDGYVFLSYVKILKTMSSKFNKRQMDSLNFLRTKVLDTLNLDEQQPARLLQCMEEGIKNNVILLSLAIQKNNVYFNGCIFA</sequence>
<comment type="caution">
    <text evidence="1">The sequence shown here is derived from an EMBL/GenBank/DDBJ whole genome shotgun (WGS) entry which is preliminary data.</text>
</comment>
<evidence type="ECO:0000313" key="1">
    <source>
        <dbReference type="EMBL" id="ETN98003.1"/>
    </source>
</evidence>
<reference evidence="1 2" key="1">
    <citation type="journal article" date="2013" name="Curr. Biol.">
        <title>The Genome of the Foraminiferan Reticulomyxa filosa.</title>
        <authorList>
            <person name="Glockner G."/>
            <person name="Hulsmann N."/>
            <person name="Schleicher M."/>
            <person name="Noegel A.A."/>
            <person name="Eichinger L."/>
            <person name="Gallinger C."/>
            <person name="Pawlowski J."/>
            <person name="Sierra R."/>
            <person name="Euteneuer U."/>
            <person name="Pillet L."/>
            <person name="Moustafa A."/>
            <person name="Platzer M."/>
            <person name="Groth M."/>
            <person name="Szafranski K."/>
            <person name="Schliwa M."/>
        </authorList>
    </citation>
    <scope>NUCLEOTIDE SEQUENCE [LARGE SCALE GENOMIC DNA]</scope>
</reference>
<dbReference type="SUPFAM" id="SSF48371">
    <property type="entry name" value="ARM repeat"/>
    <property type="match status" value="1"/>
</dbReference>